<dbReference type="EMBL" id="CAADHB010000061">
    <property type="protein sequence ID" value="VFK79716.1"/>
    <property type="molecule type" value="Genomic_DNA"/>
</dbReference>
<dbReference type="AlphaFoldDB" id="A0A451BN58"/>
<accession>A0A451BN58</accession>
<sequence>MLRVPNHARSQPQLSKVHSLTGRITSELMRKAFKNVKRNRGAAEIDKVSIQMFEANLDEDLDALMRDLKTRSKFQPKPLRRALIPKGRGKMRPLGGISVARDRIALRNVATASVACLFEPLFQRDSFGGFPRYYFPCAIVTRPCPWKEPQTFGNKGTRQSRMPRLVRQYLAFGSMAELFSVVADGNILGLVERFPEAENGGKR</sequence>
<proteinExistence type="predicted"/>
<gene>
    <name evidence="1" type="ORF">BECKSD772D_GA0070982_106114</name>
</gene>
<name>A0A451BN58_9GAMM</name>
<organism evidence="1">
    <name type="scientific">Candidatus Kentrum sp. SD</name>
    <dbReference type="NCBI Taxonomy" id="2126332"/>
    <lineage>
        <taxon>Bacteria</taxon>
        <taxon>Pseudomonadati</taxon>
        <taxon>Pseudomonadota</taxon>
        <taxon>Gammaproteobacteria</taxon>
        <taxon>Candidatus Kentrum</taxon>
    </lineage>
</organism>
<evidence type="ECO:0008006" key="2">
    <source>
        <dbReference type="Google" id="ProtNLM"/>
    </source>
</evidence>
<evidence type="ECO:0000313" key="1">
    <source>
        <dbReference type="EMBL" id="VFK79716.1"/>
    </source>
</evidence>
<protein>
    <recommendedName>
        <fullName evidence="2">Reverse transcriptase (RNA-dependent DNA polymerase)</fullName>
    </recommendedName>
</protein>
<reference evidence="1" key="1">
    <citation type="submission" date="2019-02" db="EMBL/GenBank/DDBJ databases">
        <authorList>
            <person name="Gruber-Vodicka R. H."/>
            <person name="Seah K. B. B."/>
        </authorList>
    </citation>
    <scope>NUCLEOTIDE SEQUENCE</scope>
    <source>
        <strain evidence="1">BECK_S127</strain>
    </source>
</reference>